<dbReference type="AlphaFoldDB" id="A0A7W7VXX2"/>
<reference evidence="1 2" key="1">
    <citation type="submission" date="2020-08" db="EMBL/GenBank/DDBJ databases">
        <title>Sequencing the genomes of 1000 actinobacteria strains.</title>
        <authorList>
            <person name="Klenk H.-P."/>
        </authorList>
    </citation>
    <scope>NUCLEOTIDE SEQUENCE [LARGE SCALE GENOMIC DNA]</scope>
    <source>
        <strain evidence="1 2">DSM 41654</strain>
    </source>
</reference>
<proteinExistence type="predicted"/>
<evidence type="ECO:0000313" key="2">
    <source>
        <dbReference type="Proteomes" id="UP000540506"/>
    </source>
</evidence>
<dbReference type="EMBL" id="JACHJV010000001">
    <property type="protein sequence ID" value="MBB4926040.1"/>
    <property type="molecule type" value="Genomic_DNA"/>
</dbReference>
<dbReference type="Proteomes" id="UP000540506">
    <property type="component" value="Unassembled WGS sequence"/>
</dbReference>
<name>A0A7W7VXX2_KITKI</name>
<protein>
    <submittedName>
        <fullName evidence="1">Uncharacterized protein</fullName>
    </submittedName>
</protein>
<sequence>MTETVRGGFQLAAVFDKVDPVTGPAFEEDHPRLADGPERAAVADYLRSGPHVLMTPMLMDDVLDPERRGVVPMSFRTDGEWIWTDTITYYLDEYGLAPERGLLAHIRSRADEQRVEPASEVLEQAVAFILAPPAEDNEPVWNVGQ</sequence>
<evidence type="ECO:0000313" key="1">
    <source>
        <dbReference type="EMBL" id="MBB4926040.1"/>
    </source>
</evidence>
<accession>A0A7W7VXX2</accession>
<organism evidence="1 2">
    <name type="scientific">Kitasatospora kifunensis</name>
    <name type="common">Streptomyces kifunensis</name>
    <dbReference type="NCBI Taxonomy" id="58351"/>
    <lineage>
        <taxon>Bacteria</taxon>
        <taxon>Bacillati</taxon>
        <taxon>Actinomycetota</taxon>
        <taxon>Actinomycetes</taxon>
        <taxon>Kitasatosporales</taxon>
        <taxon>Streptomycetaceae</taxon>
        <taxon>Kitasatospora</taxon>
    </lineage>
</organism>
<comment type="caution">
    <text evidence="1">The sequence shown here is derived from an EMBL/GenBank/DDBJ whole genome shotgun (WGS) entry which is preliminary data.</text>
</comment>
<dbReference type="RefSeq" id="WP_184938751.1">
    <property type="nucleotide sequence ID" value="NZ_JACHJV010000001.1"/>
</dbReference>
<gene>
    <name evidence="1" type="ORF">FHR34_005033</name>
</gene>
<keyword evidence="2" id="KW-1185">Reference proteome</keyword>